<dbReference type="VEuPathDB" id="GiardiaDB:GMRT_10926"/>
<comment type="caution">
    <text evidence="1">The sequence shown here is derived from an EMBL/GenBank/DDBJ whole genome shotgun (WGS) entry which is preliminary data.</text>
</comment>
<evidence type="ECO:0000313" key="1">
    <source>
        <dbReference type="EMBL" id="TNJ30453.1"/>
    </source>
</evidence>
<dbReference type="PANTHER" id="PTHR12780">
    <property type="entry name" value="RNA POLYMERASE III DNA DIRECTED , 39KD SUBUNIT-RELATED"/>
    <property type="match status" value="1"/>
</dbReference>
<dbReference type="Proteomes" id="UP000315496">
    <property type="component" value="Chromosome 1"/>
</dbReference>
<organism evidence="1 2">
    <name type="scientific">Giardia muris</name>
    <dbReference type="NCBI Taxonomy" id="5742"/>
    <lineage>
        <taxon>Eukaryota</taxon>
        <taxon>Metamonada</taxon>
        <taxon>Diplomonadida</taxon>
        <taxon>Hexamitidae</taxon>
        <taxon>Giardiinae</taxon>
        <taxon>Giardia</taxon>
    </lineage>
</organism>
<keyword evidence="2" id="KW-1185">Reference proteome</keyword>
<evidence type="ECO:0000313" key="2">
    <source>
        <dbReference type="Proteomes" id="UP000315496"/>
    </source>
</evidence>
<gene>
    <name evidence="1" type="ORF">GMRT_10926</name>
</gene>
<reference evidence="1 2" key="1">
    <citation type="submission" date="2019-05" db="EMBL/GenBank/DDBJ databases">
        <title>The compact genome of Giardia muris reveals important steps in the evolution of intestinal protozoan parasites.</title>
        <authorList>
            <person name="Xu F."/>
            <person name="Jimenez-Gonzalez A."/>
            <person name="Einarsson E."/>
            <person name="Astvaldsson A."/>
            <person name="Peirasmaki D."/>
            <person name="Eckmann L."/>
            <person name="Andersson J.O."/>
            <person name="Svard S.G."/>
            <person name="Jerlstrom-Hultqvist J."/>
        </authorList>
    </citation>
    <scope>NUCLEOTIDE SEQUENCE [LARGE SCALE GENOMIC DNA]</scope>
    <source>
        <strain evidence="1 2">Roberts-Thomson</strain>
    </source>
</reference>
<dbReference type="OrthoDB" id="613763at2759"/>
<dbReference type="InterPro" id="IPR016049">
    <property type="entry name" value="RNA_pol_Rpc34-like"/>
</dbReference>
<dbReference type="EMBL" id="VDLU01000001">
    <property type="protein sequence ID" value="TNJ30453.1"/>
    <property type="molecule type" value="Genomic_DNA"/>
</dbReference>
<accession>A0A4Z1T8K0</accession>
<protein>
    <submittedName>
        <fullName evidence="1">RNA polymerase III subunit C34</fullName>
    </submittedName>
</protein>
<dbReference type="AlphaFoldDB" id="A0A4Z1T8K0"/>
<proteinExistence type="predicted"/>
<name>A0A4Z1T8K0_GIAMU</name>
<sequence length="230" mass="26996">MISNAQMRERLDALETIPLKNVYYTIYELSVRNRHRGVTINELQTTLARRRRRYDLLPLLDQLERRHYIISKHERQRRLLFLIETVSQTTMTTWMLNGHYDEAYATDLLQTFLDVLQRYTEKKTPYISLLALKKELQETKYATLSDAEIQMALDVLYADEAITRLEADQQTCYRLVPSTSLTSSLGFDFNNRTDVLNLIPCGQCPHLFTCRGTHHLDPVTCQYLSDWLQG</sequence>